<name>R7W8K5_AEGTA</name>
<accession>R7W8K5</accession>
<proteinExistence type="predicted"/>
<dbReference type="EnsemblPlants" id="EMT15045">
    <property type="protein sequence ID" value="EMT15045"/>
    <property type="gene ID" value="F775_42902"/>
</dbReference>
<dbReference type="AlphaFoldDB" id="R7W8K5"/>
<reference evidence="1" key="1">
    <citation type="submission" date="2015-06" db="UniProtKB">
        <authorList>
            <consortium name="EnsemblPlants"/>
        </authorList>
    </citation>
    <scope>IDENTIFICATION</scope>
</reference>
<sequence length="94" mass="9890">MEFQFQRKSETNVATAVLGQSDWVVNCRSLHESFLLTTQPCRATPSSTPHGPRLPCGLAAQVLPGAVGERVAVSGVHNPCAASAPTAHQVAILN</sequence>
<protein>
    <submittedName>
        <fullName evidence="1">Uncharacterized protein</fullName>
    </submittedName>
</protein>
<evidence type="ECO:0000313" key="1">
    <source>
        <dbReference type="EnsemblPlants" id="EMT15045"/>
    </source>
</evidence>
<organism evidence="1">
    <name type="scientific">Aegilops tauschii</name>
    <name type="common">Tausch's goatgrass</name>
    <name type="synonym">Aegilops squarrosa</name>
    <dbReference type="NCBI Taxonomy" id="37682"/>
    <lineage>
        <taxon>Eukaryota</taxon>
        <taxon>Viridiplantae</taxon>
        <taxon>Streptophyta</taxon>
        <taxon>Embryophyta</taxon>
        <taxon>Tracheophyta</taxon>
        <taxon>Spermatophyta</taxon>
        <taxon>Magnoliopsida</taxon>
        <taxon>Liliopsida</taxon>
        <taxon>Poales</taxon>
        <taxon>Poaceae</taxon>
        <taxon>BOP clade</taxon>
        <taxon>Pooideae</taxon>
        <taxon>Triticodae</taxon>
        <taxon>Triticeae</taxon>
        <taxon>Triticinae</taxon>
        <taxon>Aegilops</taxon>
    </lineage>
</organism>